<proteinExistence type="predicted"/>
<gene>
    <name evidence="2" type="ORF">C7212DRAFT_347542</name>
</gene>
<reference evidence="2 3" key="1">
    <citation type="submission" date="2018-03" db="EMBL/GenBank/DDBJ databases">
        <title>Genomes of Pezizomycetes fungi and the evolution of truffles.</title>
        <authorList>
            <person name="Murat C."/>
            <person name="Payen T."/>
            <person name="Noel B."/>
            <person name="Kuo A."/>
            <person name="Martin F.M."/>
        </authorList>
    </citation>
    <scope>NUCLEOTIDE SEQUENCE [LARGE SCALE GENOMIC DNA]</scope>
    <source>
        <strain evidence="2">091103-1</strain>
    </source>
</reference>
<evidence type="ECO:0000256" key="1">
    <source>
        <dbReference type="SAM" id="MobiDB-lite"/>
    </source>
</evidence>
<comment type="caution">
    <text evidence="2">The sequence shown here is derived from an EMBL/GenBank/DDBJ whole genome shotgun (WGS) entry which is preliminary data.</text>
</comment>
<dbReference type="Proteomes" id="UP000246991">
    <property type="component" value="Unassembled WGS sequence"/>
</dbReference>
<dbReference type="AlphaFoldDB" id="A0A317SG36"/>
<evidence type="ECO:0000313" key="2">
    <source>
        <dbReference type="EMBL" id="PWW73393.1"/>
    </source>
</evidence>
<keyword evidence="3" id="KW-1185">Reference proteome</keyword>
<protein>
    <submittedName>
        <fullName evidence="2">Uncharacterized protein</fullName>
    </submittedName>
</protein>
<feature type="region of interest" description="Disordered" evidence="1">
    <location>
        <begin position="421"/>
        <end position="443"/>
    </location>
</feature>
<sequence>MNCVARYGFAIGLAITTLFRCPTSTRPREYCSDGNKSIANPLLAVVDESIAGLWLMELVGFADYWLAVLQFVAEYDSRRFSDKRIADQLLTDFWRGKIADRSVAPCCRGRISDFQLAEHRSRTRPLLTSCLPSVLEYVPRELCHETDTDLWRAMRCSEEGETLLSSDSLAAGAMLQQEDQAIANLHPPEHCSVNRASGTRQLLTFCAPCGVARTSKLLNPRLAACCRRIADHRLAFPDLKNQTIADLWVAVPQLFEEVREHHQPGLCEETTGDLWFILKGGRSFLGDEILCNWITPLEWLVGEQDRPPFWDEETADILPAEYCRNSRSRQLLTPVSLTLVAEGKALCALQRGLEIANRYLAVDAEGGKRCCAISVVSFLYFTNMYISPLQILKLVSHPSLLSSPILQVSVDPAPVLHPIRARPVQRPQPRHEPPVPNGQSGGLKNSGNCLIAEVLMTSSLRSGQVLAK</sequence>
<name>A0A317SG36_9PEZI</name>
<accession>A0A317SG36</accession>
<dbReference type="EMBL" id="PYWC01000080">
    <property type="protein sequence ID" value="PWW73393.1"/>
    <property type="molecule type" value="Genomic_DNA"/>
</dbReference>
<evidence type="ECO:0000313" key="3">
    <source>
        <dbReference type="Proteomes" id="UP000246991"/>
    </source>
</evidence>
<organism evidence="2 3">
    <name type="scientific">Tuber magnatum</name>
    <name type="common">white Piedmont truffle</name>
    <dbReference type="NCBI Taxonomy" id="42249"/>
    <lineage>
        <taxon>Eukaryota</taxon>
        <taxon>Fungi</taxon>
        <taxon>Dikarya</taxon>
        <taxon>Ascomycota</taxon>
        <taxon>Pezizomycotina</taxon>
        <taxon>Pezizomycetes</taxon>
        <taxon>Pezizales</taxon>
        <taxon>Tuberaceae</taxon>
        <taxon>Tuber</taxon>
    </lineage>
</organism>